<dbReference type="AlphaFoldDB" id="A0A9W7W4V4"/>
<dbReference type="Proteomes" id="UP001138500">
    <property type="component" value="Unassembled WGS sequence"/>
</dbReference>
<gene>
    <name evidence="2" type="ORF">Tdes44962_MAKER08279</name>
</gene>
<protein>
    <submittedName>
        <fullName evidence="2">Uncharacterized protein</fullName>
    </submittedName>
</protein>
<evidence type="ECO:0000256" key="1">
    <source>
        <dbReference type="SAM" id="MobiDB-lite"/>
    </source>
</evidence>
<evidence type="ECO:0000313" key="2">
    <source>
        <dbReference type="EMBL" id="KAH9838130.1"/>
    </source>
</evidence>
<accession>A0A9W7W4V4</accession>
<evidence type="ECO:0000313" key="3">
    <source>
        <dbReference type="Proteomes" id="UP001138500"/>
    </source>
</evidence>
<reference evidence="2 3" key="2">
    <citation type="journal article" date="2021" name="Curr. Genet.">
        <title>Genetic response to nitrogen starvation in the aggressive Eucalyptus foliar pathogen Teratosphaeria destructans.</title>
        <authorList>
            <person name="Havenga M."/>
            <person name="Wingfield B.D."/>
            <person name="Wingfield M.J."/>
            <person name="Dreyer L.L."/>
            <person name="Roets F."/>
            <person name="Aylward J."/>
        </authorList>
    </citation>
    <scope>NUCLEOTIDE SEQUENCE [LARGE SCALE GENOMIC DNA]</scope>
    <source>
        <strain evidence="2">CMW44962</strain>
    </source>
</reference>
<sequence length="75" mass="8413">MKALPPLPVGRGRFGRAAPTSRSTPVREVIPLENRPKVTAFRGTPTMGVRAEEARMRKRRGQRRQRLTCGLCSIQ</sequence>
<keyword evidence="3" id="KW-1185">Reference proteome</keyword>
<reference evidence="2 3" key="1">
    <citation type="journal article" date="2018" name="IMA Fungus">
        <title>IMA Genome-F 10: Nine draft genome sequences of Claviceps purpurea s.lat., including C. arundinis, C. humidiphila, and C. cf. spartinae, pseudomolecules for the pitch canker pathogen Fusarium circinatum, draft genome of Davidsoniella eucalypti, Grosmannia galeiformis, Quambalaria eucalypti, and Teratosphaeria destructans.</title>
        <authorList>
            <person name="Wingfield B.D."/>
            <person name="Liu M."/>
            <person name="Nguyen H.D."/>
            <person name="Lane F.A."/>
            <person name="Morgan S.W."/>
            <person name="De Vos L."/>
            <person name="Wilken P.M."/>
            <person name="Duong T.A."/>
            <person name="Aylward J."/>
            <person name="Coetzee M.P."/>
            <person name="Dadej K."/>
            <person name="De Beer Z.W."/>
            <person name="Findlay W."/>
            <person name="Havenga M."/>
            <person name="Kolarik M."/>
            <person name="Menzies J.G."/>
            <person name="Naidoo K."/>
            <person name="Pochopski O."/>
            <person name="Shoukouhi P."/>
            <person name="Santana Q.C."/>
            <person name="Seifert K.A."/>
            <person name="Soal N."/>
            <person name="Steenkamp E.T."/>
            <person name="Tatham C.T."/>
            <person name="van der Nest M.A."/>
            <person name="Wingfield M.J."/>
        </authorList>
    </citation>
    <scope>NUCLEOTIDE SEQUENCE [LARGE SCALE GENOMIC DNA]</scope>
    <source>
        <strain evidence="2">CMW44962</strain>
    </source>
</reference>
<feature type="region of interest" description="Disordered" evidence="1">
    <location>
        <begin position="1"/>
        <end position="24"/>
    </location>
</feature>
<name>A0A9W7W4V4_9PEZI</name>
<proteinExistence type="predicted"/>
<comment type="caution">
    <text evidence="2">The sequence shown here is derived from an EMBL/GenBank/DDBJ whole genome shotgun (WGS) entry which is preliminary data.</text>
</comment>
<dbReference type="EMBL" id="RIBY02000746">
    <property type="protein sequence ID" value="KAH9838130.1"/>
    <property type="molecule type" value="Genomic_DNA"/>
</dbReference>
<organism evidence="2 3">
    <name type="scientific">Teratosphaeria destructans</name>
    <dbReference type="NCBI Taxonomy" id="418781"/>
    <lineage>
        <taxon>Eukaryota</taxon>
        <taxon>Fungi</taxon>
        <taxon>Dikarya</taxon>
        <taxon>Ascomycota</taxon>
        <taxon>Pezizomycotina</taxon>
        <taxon>Dothideomycetes</taxon>
        <taxon>Dothideomycetidae</taxon>
        <taxon>Mycosphaerellales</taxon>
        <taxon>Teratosphaeriaceae</taxon>
        <taxon>Teratosphaeria</taxon>
    </lineage>
</organism>